<keyword evidence="3" id="KW-1185">Reference proteome</keyword>
<name>A0A9W9EUA6_9EURO</name>
<dbReference type="OrthoDB" id="2735536at2759"/>
<dbReference type="InterPro" id="IPR001509">
    <property type="entry name" value="Epimerase_deHydtase"/>
</dbReference>
<dbReference type="PANTHER" id="PTHR48079:SF3">
    <property type="entry name" value="NAD-DEPENDENT EPIMERASE_DEHYDRATASE DOMAIN-CONTAINING PROTEIN"/>
    <property type="match status" value="1"/>
</dbReference>
<sequence>MPNVLILGGSGYLGLALGKSLLRAGTYTVWGTARTPEKAKNILSNEIFPIEEDITDPTKLAAIIIENSINIVVDASAAYEKAGSILAGVIQAATEREETLKKDNIVGPKLGFVYTSGAWNHGSQKTRINDLLPPASAYSQDKPATASSWRPAHEQAILAARDKLDVAILRPHTIYGRGSWVFGTWWGALAEAAKAKSGTSSPISIPGDGKAVPGLVHVDDVAAGFHAAIDRIDGRLGSWPIFDLVTETVSLVEILEAAKVVLGIEPEVPLEYTGTQGNVFLEALGLVSKADSSRARTVLGWSPKRTEFLLNLPVYVKAWQASQ</sequence>
<gene>
    <name evidence="2" type="ORF">N7456_011670</name>
</gene>
<reference evidence="2" key="2">
    <citation type="journal article" date="2023" name="IMA Fungus">
        <title>Comparative genomic study of the Penicillium genus elucidates a diverse pangenome and 15 lateral gene transfer events.</title>
        <authorList>
            <person name="Petersen C."/>
            <person name="Sorensen T."/>
            <person name="Nielsen M.R."/>
            <person name="Sondergaard T.E."/>
            <person name="Sorensen J.L."/>
            <person name="Fitzpatrick D.A."/>
            <person name="Frisvad J.C."/>
            <person name="Nielsen K.L."/>
        </authorList>
    </citation>
    <scope>NUCLEOTIDE SEQUENCE</scope>
    <source>
        <strain evidence="2">IBT 30069</strain>
    </source>
</reference>
<dbReference type="GO" id="GO:0004029">
    <property type="term" value="F:aldehyde dehydrogenase (NAD+) activity"/>
    <property type="evidence" value="ECO:0007669"/>
    <property type="project" value="TreeGrafter"/>
</dbReference>
<feature type="domain" description="NAD-dependent epimerase/dehydratase" evidence="1">
    <location>
        <begin position="4"/>
        <end position="233"/>
    </location>
</feature>
<dbReference type="SUPFAM" id="SSF51735">
    <property type="entry name" value="NAD(P)-binding Rossmann-fold domains"/>
    <property type="match status" value="1"/>
</dbReference>
<proteinExistence type="predicted"/>
<accession>A0A9W9EUA6</accession>
<evidence type="ECO:0000313" key="2">
    <source>
        <dbReference type="EMBL" id="KAJ5088054.1"/>
    </source>
</evidence>
<comment type="caution">
    <text evidence="2">The sequence shown here is derived from an EMBL/GenBank/DDBJ whole genome shotgun (WGS) entry which is preliminary data.</text>
</comment>
<dbReference type="InterPro" id="IPR036291">
    <property type="entry name" value="NAD(P)-bd_dom_sf"/>
</dbReference>
<dbReference type="AlphaFoldDB" id="A0A9W9EUA6"/>
<organism evidence="2 3">
    <name type="scientific">Penicillium angulare</name>
    <dbReference type="NCBI Taxonomy" id="116970"/>
    <lineage>
        <taxon>Eukaryota</taxon>
        <taxon>Fungi</taxon>
        <taxon>Dikarya</taxon>
        <taxon>Ascomycota</taxon>
        <taxon>Pezizomycotina</taxon>
        <taxon>Eurotiomycetes</taxon>
        <taxon>Eurotiomycetidae</taxon>
        <taxon>Eurotiales</taxon>
        <taxon>Aspergillaceae</taxon>
        <taxon>Penicillium</taxon>
    </lineage>
</organism>
<dbReference type="GO" id="GO:0005737">
    <property type="term" value="C:cytoplasm"/>
    <property type="evidence" value="ECO:0007669"/>
    <property type="project" value="TreeGrafter"/>
</dbReference>
<evidence type="ECO:0000259" key="1">
    <source>
        <dbReference type="Pfam" id="PF01370"/>
    </source>
</evidence>
<dbReference type="Proteomes" id="UP001149165">
    <property type="component" value="Unassembled WGS sequence"/>
</dbReference>
<reference evidence="2" key="1">
    <citation type="submission" date="2022-11" db="EMBL/GenBank/DDBJ databases">
        <authorList>
            <person name="Petersen C."/>
        </authorList>
    </citation>
    <scope>NUCLEOTIDE SEQUENCE</scope>
    <source>
        <strain evidence="2">IBT 30069</strain>
    </source>
</reference>
<dbReference type="InterPro" id="IPR051783">
    <property type="entry name" value="NAD(P)-dependent_oxidoreduct"/>
</dbReference>
<dbReference type="EMBL" id="JAPQKH010000007">
    <property type="protein sequence ID" value="KAJ5088054.1"/>
    <property type="molecule type" value="Genomic_DNA"/>
</dbReference>
<protein>
    <recommendedName>
        <fullName evidence="1">NAD-dependent epimerase/dehydratase domain-containing protein</fullName>
    </recommendedName>
</protein>
<dbReference type="Pfam" id="PF01370">
    <property type="entry name" value="Epimerase"/>
    <property type="match status" value="1"/>
</dbReference>
<evidence type="ECO:0000313" key="3">
    <source>
        <dbReference type="Proteomes" id="UP001149165"/>
    </source>
</evidence>
<dbReference type="PANTHER" id="PTHR48079">
    <property type="entry name" value="PROTEIN YEEZ"/>
    <property type="match status" value="1"/>
</dbReference>
<dbReference type="Gene3D" id="3.40.50.720">
    <property type="entry name" value="NAD(P)-binding Rossmann-like Domain"/>
    <property type="match status" value="1"/>
</dbReference>